<dbReference type="PANTHER" id="PTHR19422:SF123">
    <property type="entry name" value="RT1 CLASS I, LOCUS CE15"/>
    <property type="match status" value="1"/>
</dbReference>
<keyword evidence="6" id="KW-1185">Reference proteome</keyword>
<dbReference type="GO" id="GO:0004190">
    <property type="term" value="F:aspartic-type endopeptidase activity"/>
    <property type="evidence" value="ECO:0007669"/>
    <property type="project" value="UniProtKB-KW"/>
</dbReference>
<dbReference type="Gene3D" id="3.10.10.10">
    <property type="entry name" value="HIV Type 1 Reverse Transcriptase, subunit A, domain 1"/>
    <property type="match status" value="1"/>
</dbReference>
<organism evidence="5 6">
    <name type="scientific">Zosterops borbonicus</name>
    <dbReference type="NCBI Taxonomy" id="364589"/>
    <lineage>
        <taxon>Eukaryota</taxon>
        <taxon>Metazoa</taxon>
        <taxon>Chordata</taxon>
        <taxon>Craniata</taxon>
        <taxon>Vertebrata</taxon>
        <taxon>Euteleostomi</taxon>
        <taxon>Archelosauria</taxon>
        <taxon>Archosauria</taxon>
        <taxon>Dinosauria</taxon>
        <taxon>Saurischia</taxon>
        <taxon>Theropoda</taxon>
        <taxon>Coelurosauria</taxon>
        <taxon>Aves</taxon>
        <taxon>Neognathae</taxon>
        <taxon>Neoaves</taxon>
        <taxon>Telluraves</taxon>
        <taxon>Australaves</taxon>
        <taxon>Passeriformes</taxon>
        <taxon>Sylvioidea</taxon>
        <taxon>Zosteropidae</taxon>
        <taxon>Zosterops</taxon>
    </lineage>
</organism>
<gene>
    <name evidence="5" type="ORF">HGM15179_019705</name>
</gene>
<dbReference type="InterPro" id="IPR051592">
    <property type="entry name" value="HERV-K_Pro_peptidase_A2"/>
</dbReference>
<feature type="domain" description="Peptidase A2" evidence="4">
    <location>
        <begin position="1"/>
        <end position="70"/>
    </location>
</feature>
<dbReference type="Proteomes" id="UP000796761">
    <property type="component" value="Unassembled WGS sequence"/>
</dbReference>
<accession>A0A8K1D887</accession>
<evidence type="ECO:0000313" key="5">
    <source>
        <dbReference type="EMBL" id="TRZ07398.1"/>
    </source>
</evidence>
<dbReference type="InterPro" id="IPR021109">
    <property type="entry name" value="Peptidase_aspartic_dom_sf"/>
</dbReference>
<dbReference type="InterPro" id="IPR001995">
    <property type="entry name" value="Peptidase_A2_cat"/>
</dbReference>
<reference evidence="5" key="1">
    <citation type="submission" date="2019-04" db="EMBL/GenBank/DDBJ databases">
        <title>Genome assembly of Zosterops borbonicus 15179.</title>
        <authorList>
            <person name="Leroy T."/>
            <person name="Anselmetti Y."/>
            <person name="Tilak M.-K."/>
            <person name="Nabholz B."/>
        </authorList>
    </citation>
    <scope>NUCLEOTIDE SEQUENCE</scope>
    <source>
        <strain evidence="5">HGM_15179</strain>
        <tissue evidence="5">Muscle</tissue>
    </source>
</reference>
<evidence type="ECO:0000256" key="3">
    <source>
        <dbReference type="ARBA" id="ARBA00022801"/>
    </source>
</evidence>
<sequence>MVDTGANITIIACSEWPANWELQPVEGMISGIGGATKSMRNKQNAIAEGSEGKLATIWPFVLTWKREDPVWTKQWPLSKAKLCALEALVEEQLAKGHITETTSPWNSPVLAEKAWKGQMGASPRPTQDQ</sequence>
<evidence type="ECO:0000313" key="6">
    <source>
        <dbReference type="Proteomes" id="UP000796761"/>
    </source>
</evidence>
<evidence type="ECO:0000259" key="4">
    <source>
        <dbReference type="PROSITE" id="PS50175"/>
    </source>
</evidence>
<comment type="caution">
    <text evidence="5">The sequence shown here is derived from an EMBL/GenBank/DDBJ whole genome shotgun (WGS) entry which is preliminary data.</text>
</comment>
<dbReference type="PANTHER" id="PTHR19422">
    <property type="entry name" value="GAG RETROVIRAL POLYPROTEIN"/>
    <property type="match status" value="1"/>
</dbReference>
<dbReference type="OrthoDB" id="9217944at2759"/>
<dbReference type="PROSITE" id="PS50175">
    <property type="entry name" value="ASP_PROT_RETROV"/>
    <property type="match status" value="1"/>
</dbReference>
<dbReference type="SUPFAM" id="SSF56672">
    <property type="entry name" value="DNA/RNA polymerases"/>
    <property type="match status" value="1"/>
</dbReference>
<name>A0A8K1D887_9PASS</name>
<dbReference type="Gene3D" id="2.40.70.10">
    <property type="entry name" value="Acid Proteases"/>
    <property type="match status" value="1"/>
</dbReference>
<protein>
    <recommendedName>
        <fullName evidence="4">Peptidase A2 domain-containing protein</fullName>
    </recommendedName>
</protein>
<dbReference type="InterPro" id="IPR018061">
    <property type="entry name" value="Retropepsins"/>
</dbReference>
<keyword evidence="1" id="KW-0645">Protease</keyword>
<dbReference type="GO" id="GO:0006508">
    <property type="term" value="P:proteolysis"/>
    <property type="evidence" value="ECO:0007669"/>
    <property type="project" value="UniProtKB-KW"/>
</dbReference>
<evidence type="ECO:0000256" key="1">
    <source>
        <dbReference type="ARBA" id="ARBA00022670"/>
    </source>
</evidence>
<evidence type="ECO:0000256" key="2">
    <source>
        <dbReference type="ARBA" id="ARBA00022750"/>
    </source>
</evidence>
<dbReference type="InterPro" id="IPR043502">
    <property type="entry name" value="DNA/RNA_pol_sf"/>
</dbReference>
<keyword evidence="3" id="KW-0378">Hydrolase</keyword>
<dbReference type="AlphaFoldDB" id="A0A8K1D887"/>
<dbReference type="EMBL" id="SWJQ01001795">
    <property type="protein sequence ID" value="TRZ07398.1"/>
    <property type="molecule type" value="Genomic_DNA"/>
</dbReference>
<dbReference type="Pfam" id="PF00077">
    <property type="entry name" value="RVP"/>
    <property type="match status" value="1"/>
</dbReference>
<proteinExistence type="predicted"/>
<keyword evidence="2" id="KW-0064">Aspartyl protease</keyword>
<dbReference type="SUPFAM" id="SSF50630">
    <property type="entry name" value="Acid proteases"/>
    <property type="match status" value="1"/>
</dbReference>